<comment type="caution">
    <text evidence="3">The sequence shown here is derived from an EMBL/GenBank/DDBJ whole genome shotgun (WGS) entry which is preliminary data.</text>
</comment>
<reference evidence="3 4" key="1">
    <citation type="submission" date="2023-01" db="EMBL/GenBank/DDBJ databases">
        <title>Analysis of 21 Apiospora genomes using comparative genomics revels a genus with tremendous synthesis potential of carbohydrate active enzymes and secondary metabolites.</title>
        <authorList>
            <person name="Sorensen T."/>
        </authorList>
    </citation>
    <scope>NUCLEOTIDE SEQUENCE [LARGE SCALE GENOMIC DNA]</scope>
    <source>
        <strain evidence="3 4">CBS 117206</strain>
    </source>
</reference>
<feature type="region of interest" description="Disordered" evidence="2">
    <location>
        <begin position="318"/>
        <end position="352"/>
    </location>
</feature>
<dbReference type="Proteomes" id="UP001392437">
    <property type="component" value="Unassembled WGS sequence"/>
</dbReference>
<feature type="coiled-coil region" evidence="1">
    <location>
        <begin position="110"/>
        <end position="144"/>
    </location>
</feature>
<protein>
    <submittedName>
        <fullName evidence="3">Uncharacterized protein</fullName>
    </submittedName>
</protein>
<proteinExistence type="predicted"/>
<accession>A0AAW0QMF1</accession>
<keyword evidence="4" id="KW-1185">Reference proteome</keyword>
<evidence type="ECO:0000256" key="1">
    <source>
        <dbReference type="SAM" id="Coils"/>
    </source>
</evidence>
<gene>
    <name evidence="3" type="ORF">PG999_010833</name>
</gene>
<organism evidence="3 4">
    <name type="scientific">Apiospora kogelbergensis</name>
    <dbReference type="NCBI Taxonomy" id="1337665"/>
    <lineage>
        <taxon>Eukaryota</taxon>
        <taxon>Fungi</taxon>
        <taxon>Dikarya</taxon>
        <taxon>Ascomycota</taxon>
        <taxon>Pezizomycotina</taxon>
        <taxon>Sordariomycetes</taxon>
        <taxon>Xylariomycetidae</taxon>
        <taxon>Amphisphaeriales</taxon>
        <taxon>Apiosporaceae</taxon>
        <taxon>Apiospora</taxon>
    </lineage>
</organism>
<sequence length="471" mass="54228">MAHIPIYDEWGPEIRPIKIDHAAEKVAYDIWGLSINDHHYDRNVTTYLPRIALTSTGRVAKKQPKKPQKQSWTYWKAQCIFRGLSPKGSIAQLQERLGGHETAPMSEEFRAIDEQAKKKYEAKRDRAEQAAQDLEQKWASEMNDQQKASTDLRRYLVETFGSGGPKPEAVVIQGDISSGQCWALGVQGAARNLRLAARIVERRNKQLGGVHPALQSTEEWWESRDPQQEQRMEQEKIKAARKQQRLERDLNECEDWDVTGTYQISCPEIEENWGHRDFAGEGLTLKVYRKRTPKGIQMYAKFDFIVATGVFRFERHKRDTRIIPPKQDENRRKRKASDESGSENDEDEVSEVETDYVDIWDESHRTPTPEAFCFGSIRQPSAECRTWNYRWRGEDTGTGEIHLGSEEDLYHIKWYGPRVEKLKGTFGASFLGDSCTITGVKIGVGADLEDMIISNEWANRNERAHARASIW</sequence>
<evidence type="ECO:0000313" key="4">
    <source>
        <dbReference type="Proteomes" id="UP001392437"/>
    </source>
</evidence>
<name>A0AAW0QMF1_9PEZI</name>
<feature type="compositionally biased region" description="Acidic residues" evidence="2">
    <location>
        <begin position="340"/>
        <end position="352"/>
    </location>
</feature>
<feature type="compositionally biased region" description="Basic and acidic residues" evidence="2">
    <location>
        <begin position="318"/>
        <end position="331"/>
    </location>
</feature>
<keyword evidence="1" id="KW-0175">Coiled coil</keyword>
<dbReference type="AlphaFoldDB" id="A0AAW0QMF1"/>
<evidence type="ECO:0000313" key="3">
    <source>
        <dbReference type="EMBL" id="KAK8100459.1"/>
    </source>
</evidence>
<dbReference type="EMBL" id="JAQQWP010000009">
    <property type="protein sequence ID" value="KAK8100459.1"/>
    <property type="molecule type" value="Genomic_DNA"/>
</dbReference>
<evidence type="ECO:0000256" key="2">
    <source>
        <dbReference type="SAM" id="MobiDB-lite"/>
    </source>
</evidence>